<dbReference type="PRINTS" id="PR00411">
    <property type="entry name" value="PNDRDTASEI"/>
</dbReference>
<dbReference type="SUPFAM" id="SSF55424">
    <property type="entry name" value="FAD/NAD-linked reductases, dimerisation (C-terminal) domain"/>
    <property type="match status" value="1"/>
</dbReference>
<keyword evidence="2" id="KW-0285">Flavoprotein</keyword>
<evidence type="ECO:0000256" key="1">
    <source>
        <dbReference type="ARBA" id="ARBA00001974"/>
    </source>
</evidence>
<dbReference type="PANTHER" id="PTHR43557:SF2">
    <property type="entry name" value="RIESKE DOMAIN-CONTAINING PROTEIN-RELATED"/>
    <property type="match status" value="1"/>
</dbReference>
<keyword evidence="7" id="KW-1185">Reference proteome</keyword>
<dbReference type="InterPro" id="IPR050446">
    <property type="entry name" value="FAD-oxidoreductase/Apoptosis"/>
</dbReference>
<dbReference type="InterPro" id="IPR023753">
    <property type="entry name" value="FAD/NAD-binding_dom"/>
</dbReference>
<keyword evidence="3" id="KW-0274">FAD</keyword>
<gene>
    <name evidence="6" type="ORF">H0P51_14185</name>
</gene>
<organism evidence="6 7">
    <name type="scientific">Mycobacterium vicinigordonae</name>
    <dbReference type="NCBI Taxonomy" id="1719132"/>
    <lineage>
        <taxon>Bacteria</taxon>
        <taxon>Bacillati</taxon>
        <taxon>Actinomycetota</taxon>
        <taxon>Actinomycetes</taxon>
        <taxon>Mycobacteriales</taxon>
        <taxon>Mycobacteriaceae</taxon>
        <taxon>Mycobacterium</taxon>
    </lineage>
</organism>
<dbReference type="GO" id="GO:0005737">
    <property type="term" value="C:cytoplasm"/>
    <property type="evidence" value="ECO:0007669"/>
    <property type="project" value="TreeGrafter"/>
</dbReference>
<evidence type="ECO:0000256" key="3">
    <source>
        <dbReference type="ARBA" id="ARBA00022827"/>
    </source>
</evidence>
<dbReference type="GO" id="GO:0016651">
    <property type="term" value="F:oxidoreductase activity, acting on NAD(P)H"/>
    <property type="evidence" value="ECO:0007669"/>
    <property type="project" value="TreeGrafter"/>
</dbReference>
<dbReference type="Gene3D" id="3.50.50.60">
    <property type="entry name" value="FAD/NAD(P)-binding domain"/>
    <property type="match status" value="2"/>
</dbReference>
<protein>
    <submittedName>
        <fullName evidence="6">FAD-dependent oxidoreductase</fullName>
    </submittedName>
</protein>
<name>A0A7D6I3P1_9MYCO</name>
<feature type="domain" description="FAD/NAD(P)-binding" evidence="5">
    <location>
        <begin position="24"/>
        <end position="312"/>
    </location>
</feature>
<dbReference type="PANTHER" id="PTHR43557">
    <property type="entry name" value="APOPTOSIS-INDUCING FACTOR 1"/>
    <property type="match status" value="1"/>
</dbReference>
<accession>A0A7D6I3P1</accession>
<dbReference type="AlphaFoldDB" id="A0A7D6I3P1"/>
<comment type="cofactor">
    <cofactor evidence="1">
        <name>FAD</name>
        <dbReference type="ChEBI" id="CHEBI:57692"/>
    </cofactor>
</comment>
<dbReference type="Proteomes" id="UP000510682">
    <property type="component" value="Chromosome"/>
</dbReference>
<reference evidence="7" key="1">
    <citation type="submission" date="2020-07" db="EMBL/GenBank/DDBJ databases">
        <title>Description of Mycobacterium gordonae subsp. intergordonae subsp.nov. and Mycobacterium gordonae subsp. gordonae subsp. nov.</title>
        <authorList>
            <person name="Yu X."/>
        </authorList>
    </citation>
    <scope>NUCLEOTIDE SEQUENCE [LARGE SCALE GENOMIC DNA]</scope>
    <source>
        <strain evidence="7">24</strain>
    </source>
</reference>
<dbReference type="InterPro" id="IPR016156">
    <property type="entry name" value="FAD/NAD-linked_Rdtase_dimer_sf"/>
</dbReference>
<dbReference type="Pfam" id="PF07992">
    <property type="entry name" value="Pyr_redox_2"/>
    <property type="match status" value="1"/>
</dbReference>
<evidence type="ECO:0000256" key="2">
    <source>
        <dbReference type="ARBA" id="ARBA00022630"/>
    </source>
</evidence>
<reference evidence="6 7" key="2">
    <citation type="submission" date="2020-07" db="EMBL/GenBank/DDBJ databases">
        <authorList>
            <person name="Yu X."/>
        </authorList>
    </citation>
    <scope>NUCLEOTIDE SEQUENCE [LARGE SCALE GENOMIC DNA]</scope>
    <source>
        <strain evidence="7">24</strain>
    </source>
</reference>
<dbReference type="EMBL" id="CP059165">
    <property type="protein sequence ID" value="QLL05056.1"/>
    <property type="molecule type" value="Genomic_DNA"/>
</dbReference>
<evidence type="ECO:0000259" key="5">
    <source>
        <dbReference type="Pfam" id="PF07992"/>
    </source>
</evidence>
<reference evidence="7" key="3">
    <citation type="submission" date="2023-07" db="EMBL/GenBank/DDBJ databases">
        <title>Description of Mycobacterium gordonae subsp. intergordonae subsp.nov. and Mycobacterium gordonae subsp. gordonae subsp. nov.</title>
        <authorList>
            <person name="Huang H."/>
        </authorList>
    </citation>
    <scope>NUCLEOTIDE SEQUENCE [LARGE SCALE GENOMIC DNA]</scope>
    <source>
        <strain evidence="7">24</strain>
    </source>
</reference>
<proteinExistence type="predicted"/>
<dbReference type="Gene3D" id="3.30.390.30">
    <property type="match status" value="1"/>
</dbReference>
<evidence type="ECO:0000256" key="4">
    <source>
        <dbReference type="ARBA" id="ARBA00023002"/>
    </source>
</evidence>
<evidence type="ECO:0000313" key="6">
    <source>
        <dbReference type="EMBL" id="QLL05056.1"/>
    </source>
</evidence>
<sequence>MPIEAEPVEPRQAGYHSKVPEFGLLVIGSGPAGVSAAASFREHDSDSRVQIFTADADVPYERPPLSKEYLRGETDDVTLHSADWFTDRAIELNLDCAVERLDLAERTVHINGRRHPFNTLVLACGVSPQPPPIPGGHRALLLRSLADATALRTAAHGADSAVVIGSGFIGCEAAASLARCNVAVTLVAPEPLPQERRLGADAATRLRDLVSDTGARHAGGVGVVEIFEAGVRLDNGVTIDCDLVLAATGVTPRSALAADAGLNIRDARVVVGSDMATSAEGVYAAGDLALARHTVAGRHLAVEHWQDATDQGAIAGAAAAGEQPKWDAVPGFWTTIGEATLKYHAWGDGFERSRLIDHPDGFTVWYESGGATAGVLTFNRDDDYDLGERLISESRPAPVRTW</sequence>
<dbReference type="KEGG" id="mgor:H0P51_14185"/>
<dbReference type="PRINTS" id="PR00368">
    <property type="entry name" value="FADPNR"/>
</dbReference>
<evidence type="ECO:0000313" key="7">
    <source>
        <dbReference type="Proteomes" id="UP000510682"/>
    </source>
</evidence>
<dbReference type="InterPro" id="IPR036188">
    <property type="entry name" value="FAD/NAD-bd_sf"/>
</dbReference>
<keyword evidence="4" id="KW-0560">Oxidoreductase</keyword>
<dbReference type="SUPFAM" id="SSF51905">
    <property type="entry name" value="FAD/NAD(P)-binding domain"/>
    <property type="match status" value="2"/>
</dbReference>